<dbReference type="Proteomes" id="UP000265520">
    <property type="component" value="Unassembled WGS sequence"/>
</dbReference>
<dbReference type="GO" id="GO:0010020">
    <property type="term" value="P:chloroplast fission"/>
    <property type="evidence" value="ECO:0007669"/>
    <property type="project" value="TreeGrafter"/>
</dbReference>
<accession>A0A392NLZ1</accession>
<evidence type="ECO:0000313" key="2">
    <source>
        <dbReference type="EMBL" id="MCI00442.1"/>
    </source>
</evidence>
<name>A0A392NLZ1_9FABA</name>
<dbReference type="InterPro" id="IPR058032">
    <property type="entry name" value="CDP1-like_a_solenoid_1"/>
</dbReference>
<dbReference type="PANTHER" id="PTHR33925:SF2">
    <property type="entry name" value="PLASTID DIVISION PROTEIN CDP1, CHLOROPLASTIC"/>
    <property type="match status" value="1"/>
</dbReference>
<sequence>MSLRNAEIDEGYTVGIVASRQDLLMDVRDKLLFEPEYAGNLKEKIPPKSSLRIPWSWLPGALCLLQEIGESKFVLDIGRTSLQHQDAKPYADDLVLSMALAECTVAKIGFEKKKVSQGFEALARAQCLLRSKPSLAKMTLLSQVRKFF</sequence>
<feature type="domain" description="Plastid division protein CDP1-like 1st alpha solenoid" evidence="1">
    <location>
        <begin position="52"/>
        <end position="143"/>
    </location>
</feature>
<dbReference type="PANTHER" id="PTHR33925">
    <property type="entry name" value="PLASTID DIVISION PROTEIN CDP1, CHLOROPLASTIC-RELATED"/>
    <property type="match status" value="1"/>
</dbReference>
<dbReference type="InterPro" id="IPR044685">
    <property type="entry name" value="CPD1-like"/>
</dbReference>
<evidence type="ECO:0000259" key="1">
    <source>
        <dbReference type="Pfam" id="PF25515"/>
    </source>
</evidence>
<reference evidence="2 3" key="1">
    <citation type="journal article" date="2018" name="Front. Plant Sci.">
        <title>Red Clover (Trifolium pratense) and Zigzag Clover (T. medium) - A Picture of Genomic Similarities and Differences.</title>
        <authorList>
            <person name="Dluhosova J."/>
            <person name="Istvanek J."/>
            <person name="Nedelnik J."/>
            <person name="Repkova J."/>
        </authorList>
    </citation>
    <scope>NUCLEOTIDE SEQUENCE [LARGE SCALE GENOMIC DNA]</scope>
    <source>
        <strain evidence="3">cv. 10/8</strain>
        <tissue evidence="2">Leaf</tissue>
    </source>
</reference>
<dbReference type="GO" id="GO:0009706">
    <property type="term" value="C:chloroplast inner membrane"/>
    <property type="evidence" value="ECO:0007669"/>
    <property type="project" value="TreeGrafter"/>
</dbReference>
<evidence type="ECO:0000313" key="3">
    <source>
        <dbReference type="Proteomes" id="UP000265520"/>
    </source>
</evidence>
<keyword evidence="3" id="KW-1185">Reference proteome</keyword>
<proteinExistence type="predicted"/>
<dbReference type="AlphaFoldDB" id="A0A392NLZ1"/>
<protein>
    <submittedName>
        <fullName evidence="2">Plastid division protein CDP1 chloroplastic-like</fullName>
    </submittedName>
</protein>
<dbReference type="EMBL" id="LXQA010043219">
    <property type="protein sequence ID" value="MCI00442.1"/>
    <property type="molecule type" value="Genomic_DNA"/>
</dbReference>
<dbReference type="Pfam" id="PF25515">
    <property type="entry name" value="Arm_PDR"/>
    <property type="match status" value="1"/>
</dbReference>
<organism evidence="2 3">
    <name type="scientific">Trifolium medium</name>
    <dbReference type="NCBI Taxonomy" id="97028"/>
    <lineage>
        <taxon>Eukaryota</taxon>
        <taxon>Viridiplantae</taxon>
        <taxon>Streptophyta</taxon>
        <taxon>Embryophyta</taxon>
        <taxon>Tracheophyta</taxon>
        <taxon>Spermatophyta</taxon>
        <taxon>Magnoliopsida</taxon>
        <taxon>eudicotyledons</taxon>
        <taxon>Gunneridae</taxon>
        <taxon>Pentapetalae</taxon>
        <taxon>rosids</taxon>
        <taxon>fabids</taxon>
        <taxon>Fabales</taxon>
        <taxon>Fabaceae</taxon>
        <taxon>Papilionoideae</taxon>
        <taxon>50 kb inversion clade</taxon>
        <taxon>NPAAA clade</taxon>
        <taxon>Hologalegina</taxon>
        <taxon>IRL clade</taxon>
        <taxon>Trifolieae</taxon>
        <taxon>Trifolium</taxon>
    </lineage>
</organism>
<comment type="caution">
    <text evidence="2">The sequence shown here is derived from an EMBL/GenBank/DDBJ whole genome shotgun (WGS) entry which is preliminary data.</text>
</comment>